<evidence type="ECO:0000313" key="2">
    <source>
        <dbReference type="EMBL" id="KAF5815763.1"/>
    </source>
</evidence>
<gene>
    <name evidence="2" type="ORF">HanXRQr2_Chr03g0126731</name>
</gene>
<reference evidence="2" key="2">
    <citation type="submission" date="2020-06" db="EMBL/GenBank/DDBJ databases">
        <title>Helianthus annuus Genome sequencing and assembly Release 2.</title>
        <authorList>
            <person name="Gouzy J."/>
            <person name="Langlade N."/>
            <person name="Munos S."/>
        </authorList>
    </citation>
    <scope>NUCLEOTIDE SEQUENCE</scope>
    <source>
        <tissue evidence="2">Leaves</tissue>
    </source>
</reference>
<sequence>MSKHAPKSIQLCNSKVNQIRKRTPSTPVPDSREPKPQIDRVPSGETICSKSDSVVSSVW</sequence>
<dbReference type="Proteomes" id="UP000215914">
    <property type="component" value="Unassembled WGS sequence"/>
</dbReference>
<comment type="caution">
    <text evidence="2">The sequence shown here is derived from an EMBL/GenBank/DDBJ whole genome shotgun (WGS) entry which is preliminary data.</text>
</comment>
<reference evidence="2" key="1">
    <citation type="journal article" date="2017" name="Nature">
        <title>The sunflower genome provides insights into oil metabolism, flowering and Asterid evolution.</title>
        <authorList>
            <person name="Badouin H."/>
            <person name="Gouzy J."/>
            <person name="Grassa C.J."/>
            <person name="Murat F."/>
            <person name="Staton S.E."/>
            <person name="Cottret L."/>
            <person name="Lelandais-Briere C."/>
            <person name="Owens G.L."/>
            <person name="Carrere S."/>
            <person name="Mayjonade B."/>
            <person name="Legrand L."/>
            <person name="Gill N."/>
            <person name="Kane N.C."/>
            <person name="Bowers J.E."/>
            <person name="Hubner S."/>
            <person name="Bellec A."/>
            <person name="Berard A."/>
            <person name="Berges H."/>
            <person name="Blanchet N."/>
            <person name="Boniface M.C."/>
            <person name="Brunel D."/>
            <person name="Catrice O."/>
            <person name="Chaidir N."/>
            <person name="Claudel C."/>
            <person name="Donnadieu C."/>
            <person name="Faraut T."/>
            <person name="Fievet G."/>
            <person name="Helmstetter N."/>
            <person name="King M."/>
            <person name="Knapp S.J."/>
            <person name="Lai Z."/>
            <person name="Le Paslier M.C."/>
            <person name="Lippi Y."/>
            <person name="Lorenzon L."/>
            <person name="Mandel J.R."/>
            <person name="Marage G."/>
            <person name="Marchand G."/>
            <person name="Marquand E."/>
            <person name="Bret-Mestries E."/>
            <person name="Morien E."/>
            <person name="Nambeesan S."/>
            <person name="Nguyen T."/>
            <person name="Pegot-Espagnet P."/>
            <person name="Pouilly N."/>
            <person name="Raftis F."/>
            <person name="Sallet E."/>
            <person name="Schiex T."/>
            <person name="Thomas J."/>
            <person name="Vandecasteele C."/>
            <person name="Vares D."/>
            <person name="Vear F."/>
            <person name="Vautrin S."/>
            <person name="Crespi M."/>
            <person name="Mangin B."/>
            <person name="Burke J.M."/>
            <person name="Salse J."/>
            <person name="Munos S."/>
            <person name="Vincourt P."/>
            <person name="Rieseberg L.H."/>
            <person name="Langlade N.B."/>
        </authorList>
    </citation>
    <scope>NUCLEOTIDE SEQUENCE</scope>
    <source>
        <tissue evidence="2">Leaves</tissue>
    </source>
</reference>
<accession>A0A9K3JIE8</accession>
<dbReference type="Gramene" id="mRNA:HanXRQr2_Chr03g0126731">
    <property type="protein sequence ID" value="mRNA:HanXRQr2_Chr03g0126731"/>
    <property type="gene ID" value="HanXRQr2_Chr03g0126731"/>
</dbReference>
<evidence type="ECO:0000256" key="1">
    <source>
        <dbReference type="SAM" id="MobiDB-lite"/>
    </source>
</evidence>
<keyword evidence="3" id="KW-1185">Reference proteome</keyword>
<dbReference type="AlphaFoldDB" id="A0A9K3JIE8"/>
<organism evidence="2 3">
    <name type="scientific">Helianthus annuus</name>
    <name type="common">Common sunflower</name>
    <dbReference type="NCBI Taxonomy" id="4232"/>
    <lineage>
        <taxon>Eukaryota</taxon>
        <taxon>Viridiplantae</taxon>
        <taxon>Streptophyta</taxon>
        <taxon>Embryophyta</taxon>
        <taxon>Tracheophyta</taxon>
        <taxon>Spermatophyta</taxon>
        <taxon>Magnoliopsida</taxon>
        <taxon>eudicotyledons</taxon>
        <taxon>Gunneridae</taxon>
        <taxon>Pentapetalae</taxon>
        <taxon>asterids</taxon>
        <taxon>campanulids</taxon>
        <taxon>Asterales</taxon>
        <taxon>Asteraceae</taxon>
        <taxon>Asteroideae</taxon>
        <taxon>Heliantheae alliance</taxon>
        <taxon>Heliantheae</taxon>
        <taxon>Helianthus</taxon>
    </lineage>
</organism>
<evidence type="ECO:0000313" key="3">
    <source>
        <dbReference type="Proteomes" id="UP000215914"/>
    </source>
</evidence>
<protein>
    <submittedName>
        <fullName evidence="2">Uncharacterized protein</fullName>
    </submittedName>
</protein>
<feature type="compositionally biased region" description="Polar residues" evidence="1">
    <location>
        <begin position="46"/>
        <end position="59"/>
    </location>
</feature>
<dbReference type="EMBL" id="MNCJ02000318">
    <property type="protein sequence ID" value="KAF5815763.1"/>
    <property type="molecule type" value="Genomic_DNA"/>
</dbReference>
<name>A0A9K3JIE8_HELAN</name>
<feature type="region of interest" description="Disordered" evidence="1">
    <location>
        <begin position="1"/>
        <end position="59"/>
    </location>
</feature>
<proteinExistence type="predicted"/>